<comment type="subcellular location">
    <subcellularLocation>
        <location evidence="1">Endoplasmic reticulum membrane</location>
        <topology evidence="1">Single-pass membrane protein</topology>
    </subcellularLocation>
</comment>
<dbReference type="InterPro" id="IPR028098">
    <property type="entry name" value="Glyco_trans_4-like_N"/>
</dbReference>
<name>A0A077R7J2_9BASI</name>
<evidence type="ECO:0000256" key="12">
    <source>
        <dbReference type="SAM" id="MobiDB-lite"/>
    </source>
</evidence>
<evidence type="ECO:0000256" key="3">
    <source>
        <dbReference type="ARBA" id="ARBA00012611"/>
    </source>
</evidence>
<evidence type="ECO:0000256" key="9">
    <source>
        <dbReference type="ARBA" id="ARBA00022989"/>
    </source>
</evidence>
<dbReference type="SUPFAM" id="SSF53756">
    <property type="entry name" value="UDP-Glycosyltransferase/glycogen phosphorylase"/>
    <property type="match status" value="2"/>
</dbReference>
<keyword evidence="10 13" id="KW-0472">Membrane</keyword>
<reference evidence="15" key="1">
    <citation type="journal article" date="2014" name="Genome Biol. Evol.">
        <title>Gene Loss Rather Than Gene Gain Is Associated with a Host Jump from Monocots to Dicots in the Smut Fungus Melanopsichium pennsylvanicum.</title>
        <authorList>
            <person name="Sharma R."/>
            <person name="Mishra B."/>
            <person name="Runge F."/>
            <person name="Thines M."/>
        </authorList>
    </citation>
    <scope>NUCLEOTIDE SEQUENCE</scope>
    <source>
        <strain evidence="15">4</strain>
    </source>
</reference>
<evidence type="ECO:0000313" key="15">
    <source>
        <dbReference type="EMBL" id="CDI55148.1"/>
    </source>
</evidence>
<feature type="compositionally biased region" description="Low complexity" evidence="12">
    <location>
        <begin position="343"/>
        <end position="360"/>
    </location>
</feature>
<keyword evidence="5 15" id="KW-0328">Glycosyltransferase</keyword>
<dbReference type="AlphaFoldDB" id="A0A077R7J2"/>
<dbReference type="GO" id="GO:0005789">
    <property type="term" value="C:endoplasmic reticulum membrane"/>
    <property type="evidence" value="ECO:0007669"/>
    <property type="project" value="UniProtKB-SubCell"/>
</dbReference>
<evidence type="ECO:0000256" key="13">
    <source>
        <dbReference type="SAM" id="Phobius"/>
    </source>
</evidence>
<evidence type="ECO:0000256" key="11">
    <source>
        <dbReference type="ARBA" id="ARBA00024899"/>
    </source>
</evidence>
<feature type="compositionally biased region" description="Polar residues" evidence="12">
    <location>
        <begin position="713"/>
        <end position="725"/>
    </location>
</feature>
<protein>
    <recommendedName>
        <fullName evidence="4">Chitobiosyldiphosphodolichol beta-mannosyltransferase</fullName>
        <ecNumber evidence="3">2.4.1.142</ecNumber>
    </recommendedName>
</protein>
<feature type="compositionally biased region" description="Basic and acidic residues" evidence="12">
    <location>
        <begin position="282"/>
        <end position="306"/>
    </location>
</feature>
<sequence>MLLWLVLLTFCAVLFPIVALLCLCIYISAYRSTRSSDKPCLGRSAAVVVLGDIGRSPRMCFHVQSLANEGYKVAIVGYPGSALPTALRRSSVKSHHLRSPPAFIARLPRKAFIIAAPFKLLLQAISLFLELTINVHPPPEVVLVQTPPALPTLLVVKMAAALVKARVIIDWHNLAYTILALRLGAKSKLVKLAEWLERWSGRGAYAHLFVTEAMKSHLSASWKLKGEKKALHDRPPAHFRRATLGETHKLMTKLIPMLQPPIEDEFLPKAEGAESTPFTKVLRPEASAHKEGGDREESGLQSRQDRPALVVSSTSWTADEDFGLLLRAARLYEYRARTLAEACHSVSNSPSVSPVHSRSSTADDSTYHTLLSPISPSSAASTASHFSYTSGCASPIRTSKQRRRASHSFPHTTPATPTLPHYPASLLPRMLIIVTGKGELKSRYLAEIRHLEFTEEWRYVRIRTAWLETEDYPVLLGSADIGVSLHTSSSGLDLPMKVVDMLGCGLPVCALDFDCLDELVKDGMNGVVFKDAETLARQWESLFARHPEKNWLVSGDGMRRPFELEGMLELEGANDFAEGLTASTARNLLSSARVEQGVPMSPNPSMTLLPSPGLAPKMYGRDRGPVQGQVEGGGKGRSGTSTWGGNWKAVMRPLLSPPNVDASVDERDRASVDPNLSRTSALKLDTALGRGILFSRRSKKGCVPASQIDVDEPSQTSMTQHGNEQGQEDMLAGTADSSKIFSKNGFNFVSQTAKPIGSERHIGLRQRKSLSKPPNSHSSLPPQQDPIPVIQVSKPPTPP</sequence>
<comment type="function">
    <text evidence="11">Participates in the formation of the lipid-linked precursor oligosaccharide for N-glycosylation. Involved in assembling the dolichol-pyrophosphate-GlcNAc(2)-Man(5) intermediate on the cytoplasmic surface of the ER.</text>
</comment>
<accession>A0A077R7J2</accession>
<feature type="transmembrane region" description="Helical" evidence="13">
    <location>
        <begin position="111"/>
        <end position="129"/>
    </location>
</feature>
<proteinExistence type="predicted"/>
<evidence type="ECO:0000256" key="2">
    <source>
        <dbReference type="ARBA" id="ARBA00004922"/>
    </source>
</evidence>
<dbReference type="Pfam" id="PF13579">
    <property type="entry name" value="Glyco_trans_4_4"/>
    <property type="match status" value="1"/>
</dbReference>
<dbReference type="Pfam" id="PF13692">
    <property type="entry name" value="Glyco_trans_1_4"/>
    <property type="match status" value="1"/>
</dbReference>
<keyword evidence="9 13" id="KW-1133">Transmembrane helix</keyword>
<keyword evidence="7 13" id="KW-0812">Transmembrane</keyword>
<feature type="transmembrane region" description="Helical" evidence="13">
    <location>
        <begin position="6"/>
        <end position="29"/>
    </location>
</feature>
<feature type="region of interest" description="Disordered" evidence="12">
    <location>
        <begin position="627"/>
        <end position="646"/>
    </location>
</feature>
<feature type="region of interest" description="Disordered" evidence="12">
    <location>
        <begin position="273"/>
        <end position="308"/>
    </location>
</feature>
<evidence type="ECO:0000256" key="10">
    <source>
        <dbReference type="ARBA" id="ARBA00023136"/>
    </source>
</evidence>
<dbReference type="EC" id="2.4.1.142" evidence="3"/>
<evidence type="ECO:0000256" key="1">
    <source>
        <dbReference type="ARBA" id="ARBA00004389"/>
    </source>
</evidence>
<dbReference type="InterPro" id="IPR026051">
    <property type="entry name" value="ALG1-like"/>
</dbReference>
<dbReference type="GO" id="GO:0004578">
    <property type="term" value="F:chitobiosyldiphosphodolichol beta-mannosyltransferase activity"/>
    <property type="evidence" value="ECO:0007669"/>
    <property type="project" value="UniProtKB-EC"/>
</dbReference>
<keyword evidence="8" id="KW-0256">Endoplasmic reticulum</keyword>
<feature type="region of interest" description="Disordered" evidence="12">
    <location>
        <begin position="343"/>
        <end position="364"/>
    </location>
</feature>
<evidence type="ECO:0000256" key="8">
    <source>
        <dbReference type="ARBA" id="ARBA00022824"/>
    </source>
</evidence>
<feature type="region of interest" description="Disordered" evidence="12">
    <location>
        <begin position="700"/>
        <end position="726"/>
    </location>
</feature>
<evidence type="ECO:0000256" key="7">
    <source>
        <dbReference type="ARBA" id="ARBA00022692"/>
    </source>
</evidence>
<organism evidence="15">
    <name type="scientific">Melanopsichium pennsylvanicum 4</name>
    <dbReference type="NCBI Taxonomy" id="1398559"/>
    <lineage>
        <taxon>Eukaryota</taxon>
        <taxon>Fungi</taxon>
        <taxon>Dikarya</taxon>
        <taxon>Basidiomycota</taxon>
        <taxon>Ustilaginomycotina</taxon>
        <taxon>Ustilaginomycetes</taxon>
        <taxon>Ustilaginales</taxon>
        <taxon>Ustilaginaceae</taxon>
        <taxon>Melanopsichium</taxon>
    </lineage>
</organism>
<feature type="domain" description="Glycosyltransferase subfamily 4-like N-terminal" evidence="14">
    <location>
        <begin position="64"/>
        <end position="222"/>
    </location>
</feature>
<dbReference type="PANTHER" id="PTHR13036">
    <property type="entry name" value="BETA1,4 MANNOSYLTRANSFERASE"/>
    <property type="match status" value="1"/>
</dbReference>
<evidence type="ECO:0000256" key="5">
    <source>
        <dbReference type="ARBA" id="ARBA00022676"/>
    </source>
</evidence>
<keyword evidence="6 15" id="KW-0808">Transferase</keyword>
<evidence type="ECO:0000256" key="4">
    <source>
        <dbReference type="ARBA" id="ARBA00015841"/>
    </source>
</evidence>
<evidence type="ECO:0000256" key="6">
    <source>
        <dbReference type="ARBA" id="ARBA00022679"/>
    </source>
</evidence>
<comment type="pathway">
    <text evidence="2">Protein modification; protein glycosylation.</text>
</comment>
<evidence type="ECO:0000259" key="14">
    <source>
        <dbReference type="Pfam" id="PF13579"/>
    </source>
</evidence>
<dbReference type="PANTHER" id="PTHR13036:SF0">
    <property type="entry name" value="CHITOBIOSYLDIPHOSPHODOLICHOL BETA-MANNOSYLTRANSFERASE"/>
    <property type="match status" value="1"/>
</dbReference>
<feature type="region of interest" description="Disordered" evidence="12">
    <location>
        <begin position="752"/>
        <end position="799"/>
    </location>
</feature>
<dbReference type="Gene3D" id="3.40.50.2000">
    <property type="entry name" value="Glycogen Phosphorylase B"/>
    <property type="match status" value="1"/>
</dbReference>
<dbReference type="EMBL" id="HG529637">
    <property type="protein sequence ID" value="CDI55148.1"/>
    <property type="molecule type" value="Genomic_DNA"/>
</dbReference>